<organism evidence="1 2">
    <name type="scientific">Rhodanobacter denitrificans</name>
    <dbReference type="NCBI Taxonomy" id="666685"/>
    <lineage>
        <taxon>Bacteria</taxon>
        <taxon>Pseudomonadati</taxon>
        <taxon>Pseudomonadota</taxon>
        <taxon>Gammaproteobacteria</taxon>
        <taxon>Lysobacterales</taxon>
        <taxon>Rhodanobacteraceae</taxon>
        <taxon>Rhodanobacter</taxon>
    </lineage>
</organism>
<dbReference type="HOGENOM" id="CLU_1395359_0_0_6"/>
<keyword evidence="2" id="KW-1185">Reference proteome</keyword>
<gene>
    <name evidence="1" type="ORF">R2APBS1_1944</name>
</gene>
<dbReference type="Proteomes" id="UP000011859">
    <property type="component" value="Chromosome"/>
</dbReference>
<accession>M4NG65</accession>
<proteinExistence type="predicted"/>
<reference evidence="1 2" key="1">
    <citation type="submission" date="2012-04" db="EMBL/GenBank/DDBJ databases">
        <title>Complete genome of Rhodanobacter sp. 2APBS1.</title>
        <authorList>
            <consortium name="US DOE Joint Genome Institute"/>
            <person name="Huntemann M."/>
            <person name="Wei C.-L."/>
            <person name="Han J."/>
            <person name="Detter J.C."/>
            <person name="Han C."/>
            <person name="Tapia R."/>
            <person name="Munk A.C.C."/>
            <person name="Chen A."/>
            <person name="Krypides N."/>
            <person name="Mavromatis K."/>
            <person name="Markowitz V."/>
            <person name="Szeto E."/>
            <person name="Ivanova N."/>
            <person name="Mikhailova N."/>
            <person name="Ovchinnikova G."/>
            <person name="Pagani I."/>
            <person name="Pati A."/>
            <person name="Goodwin L."/>
            <person name="Peters L."/>
            <person name="Pitluck S."/>
            <person name="Woyke T."/>
            <person name="Prakash O."/>
            <person name="Elkins J."/>
            <person name="Brown S."/>
            <person name="Palumbo A."/>
            <person name="Hemme C."/>
            <person name="Zhou J."/>
            <person name="Watson D."/>
            <person name="Jardine P."/>
            <person name="Kostka J."/>
            <person name="Green S."/>
        </authorList>
    </citation>
    <scope>NUCLEOTIDE SEQUENCE [LARGE SCALE GENOMIC DNA]</scope>
    <source>
        <strain evidence="1 2">2APBS1</strain>
    </source>
</reference>
<dbReference type="AlphaFoldDB" id="M4NG65"/>
<sequence length="195" mass="21999">MAPETAPSTWDEVTFTSSLRDNLFEVALALLRDGGVTSIGLVRQPNNANEAVRCLINFEGPDIEERLRRFSAFRGRQDFVWPRVSAETWTRIRQLWVSVAWMRKPVADLPNGGLDAHGLRLKVEAHCKLHSSVATETRALEKAAAACTHQHHVPRMPWLHAMASQAPRGYGCSFLITPTDIKERVTQPDSPYWWA</sequence>
<protein>
    <submittedName>
        <fullName evidence="1">Uncharacterized protein</fullName>
    </submittedName>
</protein>
<dbReference type="STRING" id="666685.R2APBS1_1944"/>
<dbReference type="KEGG" id="rhd:R2APBS1_1944"/>
<dbReference type="EMBL" id="CP003470">
    <property type="protein sequence ID" value="AGG89067.1"/>
    <property type="molecule type" value="Genomic_DNA"/>
</dbReference>
<dbReference type="RefSeq" id="WP_015447792.1">
    <property type="nucleotide sequence ID" value="NC_020541.1"/>
</dbReference>
<dbReference type="GeneID" id="72428678"/>
<evidence type="ECO:0000313" key="2">
    <source>
        <dbReference type="Proteomes" id="UP000011859"/>
    </source>
</evidence>
<evidence type="ECO:0000313" key="1">
    <source>
        <dbReference type="EMBL" id="AGG89067.1"/>
    </source>
</evidence>
<name>M4NG65_9GAMM</name>